<protein>
    <submittedName>
        <fullName evidence="1">Uncharacterized protein</fullName>
    </submittedName>
</protein>
<gene>
    <name evidence="1" type="ORF">V6N12_030761</name>
</gene>
<keyword evidence="2" id="KW-1185">Reference proteome</keyword>
<dbReference type="Proteomes" id="UP001472677">
    <property type="component" value="Unassembled WGS sequence"/>
</dbReference>
<reference evidence="1 2" key="1">
    <citation type="journal article" date="2024" name="G3 (Bethesda)">
        <title>Genome assembly of Hibiscus sabdariffa L. provides insights into metabolisms of medicinal natural products.</title>
        <authorList>
            <person name="Kim T."/>
        </authorList>
    </citation>
    <scope>NUCLEOTIDE SEQUENCE [LARGE SCALE GENOMIC DNA]</scope>
    <source>
        <strain evidence="1">TK-2024</strain>
        <tissue evidence="1">Old leaves</tissue>
    </source>
</reference>
<dbReference type="EMBL" id="JBBPBM010000019">
    <property type="protein sequence ID" value="KAK8553778.1"/>
    <property type="molecule type" value="Genomic_DNA"/>
</dbReference>
<organism evidence="1 2">
    <name type="scientific">Hibiscus sabdariffa</name>
    <name type="common">roselle</name>
    <dbReference type="NCBI Taxonomy" id="183260"/>
    <lineage>
        <taxon>Eukaryota</taxon>
        <taxon>Viridiplantae</taxon>
        <taxon>Streptophyta</taxon>
        <taxon>Embryophyta</taxon>
        <taxon>Tracheophyta</taxon>
        <taxon>Spermatophyta</taxon>
        <taxon>Magnoliopsida</taxon>
        <taxon>eudicotyledons</taxon>
        <taxon>Gunneridae</taxon>
        <taxon>Pentapetalae</taxon>
        <taxon>rosids</taxon>
        <taxon>malvids</taxon>
        <taxon>Malvales</taxon>
        <taxon>Malvaceae</taxon>
        <taxon>Malvoideae</taxon>
        <taxon>Hibiscus</taxon>
    </lineage>
</organism>
<evidence type="ECO:0000313" key="2">
    <source>
        <dbReference type="Proteomes" id="UP001472677"/>
    </source>
</evidence>
<sequence length="84" mass="10012">MPANKEEEKENSKPLKFEKHDFAYGFEITSTSRRGLCGRQILRKFLREGRKGKGQKRFWCLNGNRFPEEQTLRTKPSAEFRSRF</sequence>
<evidence type="ECO:0000313" key="1">
    <source>
        <dbReference type="EMBL" id="KAK8553778.1"/>
    </source>
</evidence>
<comment type="caution">
    <text evidence="1">The sequence shown here is derived from an EMBL/GenBank/DDBJ whole genome shotgun (WGS) entry which is preliminary data.</text>
</comment>
<proteinExistence type="predicted"/>
<accession>A0ABR2E6Y8</accession>
<name>A0ABR2E6Y8_9ROSI</name>